<dbReference type="InterPro" id="IPR016201">
    <property type="entry name" value="PSI"/>
</dbReference>
<keyword evidence="3 11" id="KW-0812">Transmembrane</keyword>
<keyword evidence="5 11" id="KW-1133">Transmembrane helix</keyword>
<dbReference type="InterPro" id="IPR015943">
    <property type="entry name" value="WD40/YVTN_repeat-like_dom_sf"/>
</dbReference>
<dbReference type="GO" id="GO:0005886">
    <property type="term" value="C:plasma membrane"/>
    <property type="evidence" value="ECO:0007669"/>
    <property type="project" value="TreeGrafter"/>
</dbReference>
<comment type="subcellular location">
    <subcellularLocation>
        <location evidence="1">Membrane</location>
        <topology evidence="1">Single-pass membrane protein</topology>
    </subcellularLocation>
</comment>
<dbReference type="Pfam" id="PF20170">
    <property type="entry name" value="Plexin_RBD"/>
    <property type="match status" value="1"/>
</dbReference>
<protein>
    <submittedName>
        <fullName evidence="14">Plexin cytoplasmic region</fullName>
    </submittedName>
</protein>
<keyword evidence="8" id="KW-0325">Glycoprotein</keyword>
<dbReference type="Gene3D" id="3.10.20.90">
    <property type="entry name" value="Phosphatidylinositol 3-kinase Catalytic Subunit, Chain A, domain 1"/>
    <property type="match status" value="1"/>
</dbReference>
<evidence type="ECO:0000256" key="6">
    <source>
        <dbReference type="ARBA" id="ARBA00023136"/>
    </source>
</evidence>
<dbReference type="GO" id="GO:0030334">
    <property type="term" value="P:regulation of cell migration"/>
    <property type="evidence" value="ECO:0007669"/>
    <property type="project" value="TreeGrafter"/>
</dbReference>
<dbReference type="InterPro" id="IPR031148">
    <property type="entry name" value="Plexin"/>
</dbReference>
<evidence type="ECO:0000313" key="15">
    <source>
        <dbReference type="Proteomes" id="UP000748531"/>
    </source>
</evidence>
<feature type="chain" id="PRO_5035169832" evidence="12">
    <location>
        <begin position="20"/>
        <end position="2477"/>
    </location>
</feature>
<evidence type="ECO:0000256" key="2">
    <source>
        <dbReference type="ARBA" id="ARBA00010297"/>
    </source>
</evidence>
<dbReference type="Gene3D" id="2.60.40.10">
    <property type="entry name" value="Immunoglobulins"/>
    <property type="match status" value="3"/>
</dbReference>
<dbReference type="SMART" id="SM00429">
    <property type="entry name" value="IPT"/>
    <property type="match status" value="3"/>
</dbReference>
<evidence type="ECO:0000256" key="12">
    <source>
        <dbReference type="SAM" id="SignalP"/>
    </source>
</evidence>
<feature type="region of interest" description="Disordered" evidence="10">
    <location>
        <begin position="1561"/>
        <end position="1613"/>
    </location>
</feature>
<dbReference type="GO" id="GO:0002116">
    <property type="term" value="C:semaphorin receptor complex"/>
    <property type="evidence" value="ECO:0007669"/>
    <property type="project" value="TreeGrafter"/>
</dbReference>
<dbReference type="InterPro" id="IPR002909">
    <property type="entry name" value="IPT_dom"/>
</dbReference>
<sequence>MRCFELLFLLSCWIFICQSTVASVKTEASHLKVTHTAPISSTRDYKNLRVLYRFYEPSSVDYVLVAGTNHLYQFKADNLQNIVTRVTGPKNFSICCMPGKDVSADECVHSHVKSVQMSFPSDFCGLRETDSVVKAWSTSTVPYFELRNFSDGHSHLSSRSPVAFVNDDRVACENALYVCYNLHHGFCERLRLTNIEETSPWIGGTQNTEITNKIPVAGNDATTSTAIAIGAQFVYIATESDGLQDFTIIKIHPLSARFRDFRFADSKPGHESFLSLTDNPNLPLQYKLAFRYRSYAYVDYDSHIPAPAHIYFILQQPESYHFYRWQPRMARICDDDQHFYSYVELNLACQDCIRSDYEHIAFNALHTAARGKVGQLLATAMTKLFETTGQKTKLNDITEVVVVAFAAHPVDPLWHRASLGQTFQSFSDRAFGPPYPEPSERYGSGAILLNGSAIAIFPMAQINAKFDQVIANCLAGQGVSGPEHFLTQREREHAHCVPDPSSQQKSKLVYCPTKRATNQFIMSHTHEDTLESPAFLYLPHNVTDVAITSVSGLFTVALFTTDDGWLLKYEVTQLYESRRLDSIHLTTGGKPLTSLALDLTGTVAFVTAPNKVIRVELSNCAAYVTCLACLNARDPYCGWCVGEGRCLRRDECSVAGLNRTGRTEETPKRKYCEAVSQAPSLPLPVVSFTWLAYTADQTRCPVIKHVSPTGLMHLSKQQTNSSPSVFQRPIVLKLEGDLTNDIRMLMKKQMDVVSRRSASSRFELHNGIAFKTNPTSRLHCAFRQAPSGLLYSQNVLSGSVSPSELHMLLAGISPGPLFVSTVARIETEEENSFEVHCVSPALEQLPSIPATQASIPIILWTEWSTDQTANEVHALAPALFAIYDCTKLSDCRSCAQSRFGCAWCLLDDRCVSVDSTNDGHLPGTLCSTNFGGPVGDSTIYSNPNVIISGQAPNCSSFKSDTKSVTLMNGSALIVKFQVFNVQQPLRHFSCMEGCNGQRVMAVYNAADSTVICRIEKIDLRAQLRAFEERSSSFGELSQPAAVNCSLDLYWHGQDTRSLEGHKMINEDNVQVEVYTCGWLAEYCDVCLSLPERFGCGWCISEPSPRTSHNALEYGELPSNKCTTQSQCITQSPETRRWLQPSSICPDPQIISLFPTNGTLTGQTVLHVEGRNLGRQVEDLSGGVHLDVQRHKLPCTILPGTYNRSRSFDCRLVSVNHILPTIEGRLTVEINKLRYKATSPMFHFLTPHLNAIYPERGPLAGGTWLRLTGFNLNVGARRSVSLVHIVVRSSDDDSVKSAKKDAEHNVSIPCDIDSETEHLIVCRTRPLPSNWAHLMSPANKRIDKRDLNVGRGLTSANSKVAERPAASSVDHLSMSVVLWNDMTPTKPSVPYTFFYSPNPSVSAVERQNVLAGGGTSIRVHGEFLFVIESPRLVLYFNWTEFSTPCEYILPGVLECSSPSLVPQPDNTDDMELDYRQHNRSTSVPSFFLSYDDHLTAGNNTIVDHIGSARPEPGKVVPVSLSQETTDWPLKLQFGFILDGVASLRVHGYLTVHSDPVVNPFPDGLRQEELDDFTKPNPVVEPDEPQNSVLSKRSADRYNTPDPAEVSERERDNLPTPSVRVNQLLRLHGQFDALVAAPELAAKDELLVLVGDTHICLVNSVVNTEIRCDLDRSTLIAGLDYPVLVQFGRFLVYRPGVVRFVSMGQVAFRNQLIMIATGIVVLTVLVSLIAFTLWRRFDRRQRTYQAKLDQKYAEHESRVVRVFKEDFMELQTNMLEFSQGVKRHNLPYRDYRTFCLFTLFPEFHCELMVPVDPHTCGSWSSSHPPDWSTNPSSDCSSFVPAESMDSVSKAISLFHALICNRKFLCLMVHVIEEDERTTAQDKSRLASLLCAALQPKMEHLTRVMCDLISEMLQRLHNQGDNRLPTAFRRAETVVDKLVSNWLSFLLFNFIKNNVGENLFYFYRALLQQLNMGPRDAVTGKARYTLDSSALLLSEMTGQPVMLAVEDPQKLFCLTSDHIIVKVLDCDTISQAKEKILDVIYKNKPYSQQLKPTQLDMTRLNEPAPQFSTLKSTSPTGLILCDWDMSLRREGSEKPPFRLNCIRDYGLGDNSRVALIMCQHRRPKTVPTSPASMRTSSMCMFKGNTRLPTPHNLIPNDSQTCSPEQTVLSDTVPLTGQLGSLEAGHKSNLSQSLPLYPVSSPVKIDGTESANTMYSVYCVRPTGSPDPTVWYHLELLKSVNTEGGPCLGPYTGGGRLGSGTGVGGSGLAIHEPPSMSVVDYNSCESPPCTYADDVCQVHSKCGPVRNSHWRGTWRFTRKGSAKTAGHSRPDRLEAVTNAAVSHPLLSAESSCFADGSTLGLQHNSGCGHTCAPATKHRDRVKRKRKNDSMFTTRGDRIKQTSASLDRLMDSLPKEVFFNRLMVTRLSVTCYMEKLFEVIFSSVLQSHSLPSPIKYLFDFLDAQAASLGVEDPKTVHAWKSN</sequence>
<keyword evidence="15" id="KW-1185">Reference proteome</keyword>
<name>A0A8J4X2A9_9TREM</name>
<dbReference type="OrthoDB" id="125363at2759"/>
<evidence type="ECO:0000256" key="11">
    <source>
        <dbReference type="SAM" id="Phobius"/>
    </source>
</evidence>
<reference evidence="14" key="1">
    <citation type="submission" date="2019-05" db="EMBL/GenBank/DDBJ databases">
        <title>Annotation for the trematode Paragonimus heterotremus.</title>
        <authorList>
            <person name="Choi Y.-J."/>
        </authorList>
    </citation>
    <scope>NUCLEOTIDE SEQUENCE</scope>
    <source>
        <strain evidence="14">LC</strain>
    </source>
</reference>
<evidence type="ECO:0000313" key="14">
    <source>
        <dbReference type="EMBL" id="KAF5404377.1"/>
    </source>
</evidence>
<organism evidence="14 15">
    <name type="scientific">Paragonimus heterotremus</name>
    <dbReference type="NCBI Taxonomy" id="100268"/>
    <lineage>
        <taxon>Eukaryota</taxon>
        <taxon>Metazoa</taxon>
        <taxon>Spiralia</taxon>
        <taxon>Lophotrochozoa</taxon>
        <taxon>Platyhelminthes</taxon>
        <taxon>Trematoda</taxon>
        <taxon>Digenea</taxon>
        <taxon>Plagiorchiida</taxon>
        <taxon>Troglotremata</taxon>
        <taxon>Troglotrematidae</taxon>
        <taxon>Paragonimus</taxon>
    </lineage>
</organism>
<feature type="compositionally biased region" description="Basic and acidic residues" evidence="10">
    <location>
        <begin position="1563"/>
        <end position="1572"/>
    </location>
</feature>
<dbReference type="PANTHER" id="PTHR22625">
    <property type="entry name" value="PLEXIN"/>
    <property type="match status" value="1"/>
</dbReference>
<feature type="domain" description="Sema" evidence="13">
    <location>
        <begin position="23"/>
        <end position="617"/>
    </location>
</feature>
<proteinExistence type="inferred from homology"/>
<comment type="caution">
    <text evidence="14">The sequence shown here is derived from an EMBL/GenBank/DDBJ whole genome shotgun (WGS) entry which is preliminary data.</text>
</comment>
<dbReference type="SMART" id="SM00423">
    <property type="entry name" value="PSI"/>
    <property type="match status" value="3"/>
</dbReference>
<dbReference type="SUPFAM" id="SSF101912">
    <property type="entry name" value="Sema domain"/>
    <property type="match status" value="2"/>
</dbReference>
<comment type="similarity">
    <text evidence="2">Belongs to the plexin family.</text>
</comment>
<accession>A0A8J4X2A9</accession>
<dbReference type="InterPro" id="IPR036352">
    <property type="entry name" value="Semap_dom_sf"/>
</dbReference>
<evidence type="ECO:0000256" key="8">
    <source>
        <dbReference type="ARBA" id="ARBA00023180"/>
    </source>
</evidence>
<dbReference type="InterPro" id="IPR046800">
    <property type="entry name" value="Plexin_RBD"/>
</dbReference>
<feature type="signal peptide" evidence="12">
    <location>
        <begin position="1"/>
        <end position="19"/>
    </location>
</feature>
<evidence type="ECO:0000256" key="4">
    <source>
        <dbReference type="ARBA" id="ARBA00022729"/>
    </source>
</evidence>
<dbReference type="Pfam" id="PF08337">
    <property type="entry name" value="Plexin_cytopl"/>
    <property type="match status" value="1"/>
</dbReference>
<dbReference type="Pfam" id="PF01403">
    <property type="entry name" value="Sema"/>
    <property type="match status" value="1"/>
</dbReference>
<evidence type="ECO:0000256" key="1">
    <source>
        <dbReference type="ARBA" id="ARBA00004167"/>
    </source>
</evidence>
<dbReference type="GO" id="GO:0017154">
    <property type="term" value="F:semaphorin receptor activity"/>
    <property type="evidence" value="ECO:0007669"/>
    <property type="project" value="InterPro"/>
</dbReference>
<comment type="caution">
    <text evidence="9">Lacks conserved residue(s) required for the propagation of feature annotation.</text>
</comment>
<keyword evidence="4 12" id="KW-0732">Signal</keyword>
<evidence type="ECO:0000256" key="10">
    <source>
        <dbReference type="SAM" id="MobiDB-lite"/>
    </source>
</evidence>
<dbReference type="InterPro" id="IPR002165">
    <property type="entry name" value="Plexin_repeat"/>
</dbReference>
<evidence type="ECO:0000256" key="7">
    <source>
        <dbReference type="ARBA" id="ARBA00023157"/>
    </source>
</evidence>
<dbReference type="EMBL" id="LUCH01000758">
    <property type="protein sequence ID" value="KAF5404377.1"/>
    <property type="molecule type" value="Genomic_DNA"/>
</dbReference>
<dbReference type="SUPFAM" id="SSF103575">
    <property type="entry name" value="Plexin repeat"/>
    <property type="match status" value="1"/>
</dbReference>
<gene>
    <name evidence="14" type="ORF">PHET_02037</name>
</gene>
<dbReference type="InterPro" id="IPR013548">
    <property type="entry name" value="Plexin_cytoplasmic_RasGAP_dom"/>
</dbReference>
<keyword evidence="7" id="KW-1015">Disulfide bond</keyword>
<dbReference type="Pfam" id="PF01437">
    <property type="entry name" value="PSI"/>
    <property type="match status" value="1"/>
</dbReference>
<dbReference type="PANTHER" id="PTHR22625:SF70">
    <property type="entry name" value="PLEXIN A, ISOFORM A"/>
    <property type="match status" value="1"/>
</dbReference>
<keyword evidence="6 11" id="KW-0472">Membrane</keyword>
<feature type="transmembrane region" description="Helical" evidence="11">
    <location>
        <begin position="1710"/>
        <end position="1732"/>
    </location>
</feature>
<dbReference type="InterPro" id="IPR013783">
    <property type="entry name" value="Ig-like_fold"/>
</dbReference>
<dbReference type="Gene3D" id="1.10.506.10">
    <property type="entry name" value="GTPase Activation - p120gap, domain 1"/>
    <property type="match status" value="2"/>
</dbReference>
<dbReference type="Proteomes" id="UP000748531">
    <property type="component" value="Unassembled WGS sequence"/>
</dbReference>
<evidence type="ECO:0000256" key="3">
    <source>
        <dbReference type="ARBA" id="ARBA00022692"/>
    </source>
</evidence>
<evidence type="ECO:0000256" key="5">
    <source>
        <dbReference type="ARBA" id="ARBA00022989"/>
    </source>
</evidence>
<dbReference type="InterPro" id="IPR001627">
    <property type="entry name" value="Semap_dom"/>
</dbReference>
<evidence type="ECO:0000259" key="13">
    <source>
        <dbReference type="PROSITE" id="PS51004"/>
    </source>
</evidence>
<dbReference type="PROSITE" id="PS51004">
    <property type="entry name" value="SEMA"/>
    <property type="match status" value="1"/>
</dbReference>
<dbReference type="Gene3D" id="2.130.10.10">
    <property type="entry name" value="YVTN repeat-like/Quinoprotein amine dehydrogenase"/>
    <property type="match status" value="1"/>
</dbReference>
<dbReference type="SMART" id="SM00630">
    <property type="entry name" value="Sema"/>
    <property type="match status" value="1"/>
</dbReference>
<dbReference type="InterPro" id="IPR008936">
    <property type="entry name" value="Rho_GTPase_activation_prot"/>
</dbReference>
<evidence type="ECO:0000256" key="9">
    <source>
        <dbReference type="PROSITE-ProRule" id="PRU00352"/>
    </source>
</evidence>